<protein>
    <submittedName>
        <fullName evidence="3">Aminopentol aminotransferase</fullName>
        <ecNumber evidence="3">2.6.1.-</ecNumber>
    </submittedName>
</protein>
<dbReference type="InterPro" id="IPR005814">
    <property type="entry name" value="Aminotrans_3"/>
</dbReference>
<name>A0A645GFB3_9ZZZZ</name>
<dbReference type="GO" id="GO:0030170">
    <property type="term" value="F:pyridoxal phosphate binding"/>
    <property type="evidence" value="ECO:0007669"/>
    <property type="project" value="InterPro"/>
</dbReference>
<dbReference type="EC" id="2.6.1.-" evidence="3"/>
<evidence type="ECO:0000313" key="3">
    <source>
        <dbReference type="EMBL" id="MPN22664.1"/>
    </source>
</evidence>
<dbReference type="GO" id="GO:0008483">
    <property type="term" value="F:transaminase activity"/>
    <property type="evidence" value="ECO:0007669"/>
    <property type="project" value="UniProtKB-KW"/>
</dbReference>
<gene>
    <name evidence="3" type="primary">fumI</name>
    <name evidence="3" type="ORF">SDC9_170047</name>
</gene>
<organism evidence="3">
    <name type="scientific">bioreactor metagenome</name>
    <dbReference type="NCBI Taxonomy" id="1076179"/>
    <lineage>
        <taxon>unclassified sequences</taxon>
        <taxon>metagenomes</taxon>
        <taxon>ecological metagenomes</taxon>
    </lineage>
</organism>
<keyword evidence="3" id="KW-0032">Aminotransferase</keyword>
<dbReference type="Pfam" id="PF00202">
    <property type="entry name" value="Aminotran_3"/>
    <property type="match status" value="1"/>
</dbReference>
<reference evidence="3" key="1">
    <citation type="submission" date="2019-08" db="EMBL/GenBank/DDBJ databases">
        <authorList>
            <person name="Kucharzyk K."/>
            <person name="Murdoch R.W."/>
            <person name="Higgins S."/>
            <person name="Loffler F."/>
        </authorList>
    </citation>
    <scope>NUCLEOTIDE SEQUENCE</scope>
</reference>
<dbReference type="EMBL" id="VSSQ01070950">
    <property type="protein sequence ID" value="MPN22664.1"/>
    <property type="molecule type" value="Genomic_DNA"/>
</dbReference>
<dbReference type="AlphaFoldDB" id="A0A645GFB3"/>
<dbReference type="PANTHER" id="PTHR43713:SF3">
    <property type="entry name" value="GLUTAMATE-1-SEMIALDEHYDE 2,1-AMINOMUTASE 1, CHLOROPLASTIC-RELATED"/>
    <property type="match status" value="1"/>
</dbReference>
<dbReference type="PANTHER" id="PTHR43713">
    <property type="entry name" value="GLUTAMATE-1-SEMIALDEHYDE 2,1-AMINOMUTASE"/>
    <property type="match status" value="1"/>
</dbReference>
<evidence type="ECO:0000256" key="2">
    <source>
        <dbReference type="ARBA" id="ARBA00022898"/>
    </source>
</evidence>
<accession>A0A645GFB3</accession>
<keyword evidence="2" id="KW-0663">Pyridoxal phosphate</keyword>
<dbReference type="InterPro" id="IPR015424">
    <property type="entry name" value="PyrdxlP-dep_Trfase"/>
</dbReference>
<sequence>MEWNKFEQIERAVAENPGRVACFIATPYHHPIFTDNAMPEKDYWQKVRKLCTDKGIVLAIDDVRCGFRLDMAGSDHYFGFKADLMCFCKALANGWNVSALCGIDALKDAASSVMYTGSYWLSAVPFAAAIACLTKLKRINGPEYMLNLGKKLTDGLRDIGRSHGFDLAISGAPSLWYMRIANDDSLMLHQEWVAECVRRGAFFANHHNLFINCAMTEEDIKYTHEIADDAFKAVKKRHPELG</sequence>
<dbReference type="Gene3D" id="3.90.1150.10">
    <property type="entry name" value="Aspartate Aminotransferase, domain 1"/>
    <property type="match status" value="1"/>
</dbReference>
<keyword evidence="3" id="KW-0808">Transferase</keyword>
<dbReference type="InterPro" id="IPR015422">
    <property type="entry name" value="PyrdxlP-dep_Trfase_small"/>
</dbReference>
<comment type="caution">
    <text evidence="3">The sequence shown here is derived from an EMBL/GenBank/DDBJ whole genome shotgun (WGS) entry which is preliminary data.</text>
</comment>
<evidence type="ECO:0000256" key="1">
    <source>
        <dbReference type="ARBA" id="ARBA00001933"/>
    </source>
</evidence>
<dbReference type="InterPro" id="IPR015421">
    <property type="entry name" value="PyrdxlP-dep_Trfase_major"/>
</dbReference>
<proteinExistence type="predicted"/>
<dbReference type="Gene3D" id="3.40.640.10">
    <property type="entry name" value="Type I PLP-dependent aspartate aminotransferase-like (Major domain)"/>
    <property type="match status" value="1"/>
</dbReference>
<dbReference type="SUPFAM" id="SSF53383">
    <property type="entry name" value="PLP-dependent transferases"/>
    <property type="match status" value="1"/>
</dbReference>
<comment type="cofactor">
    <cofactor evidence="1">
        <name>pyridoxal 5'-phosphate</name>
        <dbReference type="ChEBI" id="CHEBI:597326"/>
    </cofactor>
</comment>